<dbReference type="PANTHER" id="PTHR33112:SF10">
    <property type="entry name" value="TOL"/>
    <property type="match status" value="1"/>
</dbReference>
<gene>
    <name evidence="5" type="ORF">F53441_13766</name>
</gene>
<dbReference type="EMBL" id="JAADJG010000934">
    <property type="protein sequence ID" value="KAF4433165.1"/>
    <property type="molecule type" value="Genomic_DNA"/>
</dbReference>
<sequence length="881" mass="100740">MLPLTVFFIWAFLAWTAVYPHYNPYSYYYVGVTAVVVIALRDTFHVEMNLGWALAWAQFFLSMHFVLVPGMRLIWNVTWLALLAGLWFLLRPSNGWVFFLLFSAIAASQRWVVYVLYLYYWLHPDKSALPPFSFFARFLRRPKKPLKRLDKSANSNIDDKGIQAARLTAEPFRVKVWDERPLSLHTYVQLHVGKHAAGARLLVERGSSVQIASPAASESTTSSAAHWEQAKQWLSQCQEHHWLCGNCLGSDLSLPTRLLHVEKSTGPTGRPRLRLVITSGGMALNGSRPPYLALSHSWGTQVGTQVPLTLKSSNLEEFCGTNGIPVERMNQNMQDALRVVLGLGYAYLWIDSLCIIQDDPADWARESQKMADVYAGAICTIAATASTSGDGGCFRTREPSALRTYQISGEEEDEEAEQQNLEEEASSGHNDSKGVISLRFDDGFDFERHVDRSPINHRGWVFQERFLSPRILHFGERMLYWECWQRSASEVFPHGYVYKRYPDDFVDDYAPRITWISSRQQLEEAESDGRGLYWSYQQGIQDRPPAPADDPDDLLPWDRNRKNRELTHRGQTSRFWHNIRKASSNTWRCDETEASGFRDSFWRLLMVHYSDNEVGPDSFTHIWYQLVQTYSRGQLTYASDKLVAFSAVVNTLQRKHGYTYLAGLWREHLLPGLLWFAQEGSASRRLTMVWPKNANPDQNRVYVAPTWTWVSLEGVIDIHLVPENARYKIRMSRALATVENVTITSLSDSDMSSAPLQGTLVIIGPLSPITQIPAAGARYREKIWLNIGANRPVWAWFMRDTDENDDDCDLFCLPILELETSMDFDDDNDKPSWEIQGLVLSSRTGSEVFQRRGLFFVDSEHSTDKARQALGNKDRVTIKIV</sequence>
<keyword evidence="2" id="KW-0812">Transmembrane</keyword>
<dbReference type="AlphaFoldDB" id="A0A8H4JK70"/>
<reference evidence="5" key="1">
    <citation type="submission" date="2020-01" db="EMBL/GenBank/DDBJ databases">
        <title>Identification and distribution of gene clusters putatively required for synthesis of sphingolipid metabolism inhibitors in phylogenetically diverse species of the filamentous fungus Fusarium.</title>
        <authorList>
            <person name="Kim H.-S."/>
            <person name="Busman M."/>
            <person name="Brown D.W."/>
            <person name="Divon H."/>
            <person name="Uhlig S."/>
            <person name="Proctor R.H."/>
        </authorList>
    </citation>
    <scope>NUCLEOTIDE SEQUENCE</scope>
    <source>
        <strain evidence="5">NRRL 53441</strain>
    </source>
</reference>
<feature type="transmembrane region" description="Helical" evidence="2">
    <location>
        <begin position="97"/>
        <end position="122"/>
    </location>
</feature>
<dbReference type="InterPro" id="IPR010730">
    <property type="entry name" value="HET"/>
</dbReference>
<comment type="caution">
    <text evidence="5">The sequence shown here is derived from an EMBL/GenBank/DDBJ whole genome shotgun (WGS) entry which is preliminary data.</text>
</comment>
<feature type="signal peptide" evidence="3">
    <location>
        <begin position="1"/>
        <end position="20"/>
    </location>
</feature>
<protein>
    <submittedName>
        <fullName evidence="5">Heterokaryon incompatibility protein</fullName>
    </submittedName>
</protein>
<name>A0A8H4JK70_9HYPO</name>
<feature type="transmembrane region" description="Helical" evidence="2">
    <location>
        <begin position="73"/>
        <end position="90"/>
    </location>
</feature>
<keyword evidence="6" id="KW-1185">Reference proteome</keyword>
<feature type="compositionally biased region" description="Acidic residues" evidence="1">
    <location>
        <begin position="409"/>
        <end position="425"/>
    </location>
</feature>
<feature type="chain" id="PRO_5034516917" evidence="3">
    <location>
        <begin position="21"/>
        <end position="881"/>
    </location>
</feature>
<evidence type="ECO:0000256" key="3">
    <source>
        <dbReference type="SAM" id="SignalP"/>
    </source>
</evidence>
<feature type="domain" description="Heterokaryon incompatibility" evidence="4">
    <location>
        <begin position="291"/>
        <end position="464"/>
    </location>
</feature>
<evidence type="ECO:0000256" key="2">
    <source>
        <dbReference type="SAM" id="Phobius"/>
    </source>
</evidence>
<accession>A0A8H4JK70</accession>
<keyword evidence="3" id="KW-0732">Signal</keyword>
<organism evidence="5 6">
    <name type="scientific">Fusarium austroafricanum</name>
    <dbReference type="NCBI Taxonomy" id="2364996"/>
    <lineage>
        <taxon>Eukaryota</taxon>
        <taxon>Fungi</taxon>
        <taxon>Dikarya</taxon>
        <taxon>Ascomycota</taxon>
        <taxon>Pezizomycotina</taxon>
        <taxon>Sordariomycetes</taxon>
        <taxon>Hypocreomycetidae</taxon>
        <taxon>Hypocreales</taxon>
        <taxon>Nectriaceae</taxon>
        <taxon>Fusarium</taxon>
        <taxon>Fusarium concolor species complex</taxon>
    </lineage>
</organism>
<evidence type="ECO:0000259" key="4">
    <source>
        <dbReference type="Pfam" id="PF06985"/>
    </source>
</evidence>
<proteinExistence type="predicted"/>
<keyword evidence="2" id="KW-1133">Transmembrane helix</keyword>
<evidence type="ECO:0000256" key="1">
    <source>
        <dbReference type="SAM" id="MobiDB-lite"/>
    </source>
</evidence>
<dbReference type="PANTHER" id="PTHR33112">
    <property type="entry name" value="DOMAIN PROTEIN, PUTATIVE-RELATED"/>
    <property type="match status" value="1"/>
</dbReference>
<evidence type="ECO:0000313" key="5">
    <source>
        <dbReference type="EMBL" id="KAF4433165.1"/>
    </source>
</evidence>
<dbReference type="Pfam" id="PF06985">
    <property type="entry name" value="HET"/>
    <property type="match status" value="1"/>
</dbReference>
<evidence type="ECO:0000313" key="6">
    <source>
        <dbReference type="Proteomes" id="UP000605986"/>
    </source>
</evidence>
<dbReference type="OrthoDB" id="3789824at2759"/>
<keyword evidence="2" id="KW-0472">Membrane</keyword>
<feature type="region of interest" description="Disordered" evidence="1">
    <location>
        <begin position="409"/>
        <end position="434"/>
    </location>
</feature>
<dbReference type="Proteomes" id="UP000605986">
    <property type="component" value="Unassembled WGS sequence"/>
</dbReference>